<organism evidence="10 11">
    <name type="scientific">Babesia duncani</name>
    <dbReference type="NCBI Taxonomy" id="323732"/>
    <lineage>
        <taxon>Eukaryota</taxon>
        <taxon>Sar</taxon>
        <taxon>Alveolata</taxon>
        <taxon>Apicomplexa</taxon>
        <taxon>Aconoidasida</taxon>
        <taxon>Piroplasmida</taxon>
        <taxon>Babesiidae</taxon>
        <taxon>Babesia</taxon>
    </lineage>
</organism>
<name>A0AAD9UQ48_9APIC</name>
<evidence type="ECO:0000256" key="6">
    <source>
        <dbReference type="ARBA" id="ARBA00023136"/>
    </source>
</evidence>
<dbReference type="InterPro" id="IPR009613">
    <property type="entry name" value="LMF"/>
</dbReference>
<dbReference type="GO" id="GO:0005789">
    <property type="term" value="C:endoplasmic reticulum membrane"/>
    <property type="evidence" value="ECO:0007669"/>
    <property type="project" value="UniProtKB-SubCell"/>
</dbReference>
<feature type="domain" description="Lipase maturation factor 1/2 N-terminal" evidence="8">
    <location>
        <begin position="179"/>
        <end position="341"/>
    </location>
</feature>
<evidence type="ECO:0000256" key="7">
    <source>
        <dbReference type="SAM" id="Phobius"/>
    </source>
</evidence>
<evidence type="ECO:0000256" key="1">
    <source>
        <dbReference type="ARBA" id="ARBA00004477"/>
    </source>
</evidence>
<dbReference type="PANTHER" id="PTHR14463">
    <property type="entry name" value="LIPASE MATURATION FACTOR"/>
    <property type="match status" value="1"/>
</dbReference>
<evidence type="ECO:0000259" key="9">
    <source>
        <dbReference type="Pfam" id="PF25179"/>
    </source>
</evidence>
<dbReference type="InterPro" id="IPR057433">
    <property type="entry name" value="LMF1/2_C"/>
</dbReference>
<dbReference type="Proteomes" id="UP001214638">
    <property type="component" value="Unassembled WGS sequence"/>
</dbReference>
<evidence type="ECO:0000256" key="3">
    <source>
        <dbReference type="ARBA" id="ARBA00022692"/>
    </source>
</evidence>
<evidence type="ECO:0000256" key="5">
    <source>
        <dbReference type="ARBA" id="ARBA00022989"/>
    </source>
</evidence>
<keyword evidence="4" id="KW-0256">Endoplasmic reticulum</keyword>
<dbReference type="AlphaFoldDB" id="A0AAD9UQ48"/>
<comment type="caution">
    <text evidence="10">The sequence shown here is derived from an EMBL/GenBank/DDBJ whole genome shotgun (WGS) entry which is preliminary data.</text>
</comment>
<reference evidence="10" key="1">
    <citation type="journal article" date="2023" name="Nat. Microbiol.">
        <title>Babesia duncani multi-omics identifies virulence factors and drug targets.</title>
        <authorList>
            <person name="Singh P."/>
            <person name="Lonardi S."/>
            <person name="Liang Q."/>
            <person name="Vydyam P."/>
            <person name="Khabirova E."/>
            <person name="Fang T."/>
            <person name="Gihaz S."/>
            <person name="Thekkiniath J."/>
            <person name="Munshi M."/>
            <person name="Abel S."/>
            <person name="Ciampossin L."/>
            <person name="Batugedara G."/>
            <person name="Gupta M."/>
            <person name="Lu X.M."/>
            <person name="Lenz T."/>
            <person name="Chakravarty S."/>
            <person name="Cornillot E."/>
            <person name="Hu Y."/>
            <person name="Ma W."/>
            <person name="Gonzalez L.M."/>
            <person name="Sanchez S."/>
            <person name="Estrada K."/>
            <person name="Sanchez-Flores A."/>
            <person name="Montero E."/>
            <person name="Harb O.S."/>
            <person name="Le Roch K.G."/>
            <person name="Mamoun C.B."/>
        </authorList>
    </citation>
    <scope>NUCLEOTIDE SEQUENCE</scope>
    <source>
        <strain evidence="10">WA1</strain>
    </source>
</reference>
<feature type="transmembrane region" description="Helical" evidence="7">
    <location>
        <begin position="183"/>
        <end position="200"/>
    </location>
</feature>
<dbReference type="GO" id="GO:0051604">
    <property type="term" value="P:protein maturation"/>
    <property type="evidence" value="ECO:0007669"/>
    <property type="project" value="InterPro"/>
</dbReference>
<sequence>MALVDDVTPQSYGDAVYNVEHVPSSPLIGYAYNNEETMTDGPFEPIIIENQKSLKNQYYNARDLFARLLALVYIVAFFQAIMQLPAIVGSDGVWPANVHANGLIGNIDEVGFWKAITQFPGLFAILPITDFYIYALPVLGIITALSIFITGFAGCYSFAFLWVIKLSLSTLMIQLPRANSDALLLEAGFLTIFLFSPFVIFDRQGERWKVPVVCRWGFKWLAYRIIFCAGFAKLRGNPKWFELTAFKYLMKSIALPSPFTYFLFKFADGHPFANTLFTASMLFMECVLSLFIILPIRKCTIIGGYLIIFYSVIMSLIGNFGIFYILLGILSVFCFDDYFLNSCATSKYNVFSKVNLLCRQYSEKVIDVFEPDLGLDANKVEEKEETFVRTMIDTLTYQSRKNWIQNVIFTDEPFGYRIESDKFRFLQQCVQVLFVVNILLLCVGLTIGNRNRYMKSFLIFIFAVLLQVQSGAIGTSTSYILVGTTLFTVHVWLFCNMLLYGPGLCSFALWVAMLELQIGLSNSNNRLVEVSHALIQSCVFMYIAFYSLPLMARTFGAREITSISSPFSVVNSYDTMGSFGDARTGLVIQGTLEQHVNQQTKWKDINLRAMPGSLNDTPPLSPYYDYVLDTLVQKAARDPLQSARDLPPYMFELLRKLLQGSSTVTRMFKHYPFTDAKPRYVRIVQYEYEFATQDKQCPTCEKGSWYTRRFLNQLVPPLTLEHNDKPQKVVKRPIHHQQSHKSGKDQQRILHVVHQMPAATNGKSAPLEMADELTQQYPQTDALLLTRI</sequence>
<feature type="transmembrane region" description="Helical" evidence="7">
    <location>
        <begin position="533"/>
        <end position="552"/>
    </location>
</feature>
<protein>
    <submittedName>
        <fullName evidence="10">Lipase maturation factor</fullName>
    </submittedName>
</protein>
<dbReference type="KEGG" id="bdw:94334817"/>
<dbReference type="PANTHER" id="PTHR14463:SF10">
    <property type="entry name" value="LIPASE MATURATION FACTOR 1"/>
    <property type="match status" value="1"/>
</dbReference>
<dbReference type="GeneID" id="94334817"/>
<accession>A0AAD9UQ48</accession>
<dbReference type="EMBL" id="JALLKP010000001">
    <property type="protein sequence ID" value="KAK2197517.1"/>
    <property type="molecule type" value="Genomic_DNA"/>
</dbReference>
<keyword evidence="3 7" id="KW-0812">Transmembrane</keyword>
<feature type="transmembrane region" description="Helical" evidence="7">
    <location>
        <begin position="308"/>
        <end position="333"/>
    </location>
</feature>
<feature type="transmembrane region" description="Helical" evidence="7">
    <location>
        <begin position="487"/>
        <end position="512"/>
    </location>
</feature>
<gene>
    <name evidence="10" type="ORF">BdWA1_000519</name>
</gene>
<keyword evidence="11" id="KW-1185">Reference proteome</keyword>
<feature type="transmembrane region" description="Helical" evidence="7">
    <location>
        <begin position="276"/>
        <end position="296"/>
    </location>
</feature>
<evidence type="ECO:0000256" key="2">
    <source>
        <dbReference type="ARBA" id="ARBA00005512"/>
    </source>
</evidence>
<dbReference type="Pfam" id="PF06762">
    <property type="entry name" value="LMF1"/>
    <property type="match status" value="1"/>
</dbReference>
<feature type="transmembrane region" description="Helical" evidence="7">
    <location>
        <begin position="64"/>
        <end position="88"/>
    </location>
</feature>
<feature type="domain" description="Lipase maturation factor 1/2 C-terminal" evidence="9">
    <location>
        <begin position="569"/>
        <end position="716"/>
    </location>
</feature>
<comment type="subcellular location">
    <subcellularLocation>
        <location evidence="1">Endoplasmic reticulum membrane</location>
        <topology evidence="1">Multi-pass membrane protein</topology>
    </subcellularLocation>
</comment>
<keyword evidence="5 7" id="KW-1133">Transmembrane helix</keyword>
<dbReference type="Pfam" id="PF25179">
    <property type="entry name" value="LMF1_C"/>
    <property type="match status" value="1"/>
</dbReference>
<keyword evidence="6 7" id="KW-0472">Membrane</keyword>
<evidence type="ECO:0000256" key="4">
    <source>
        <dbReference type="ARBA" id="ARBA00022824"/>
    </source>
</evidence>
<feature type="transmembrane region" description="Helical" evidence="7">
    <location>
        <begin position="425"/>
        <end position="445"/>
    </location>
</feature>
<feature type="transmembrane region" description="Helical" evidence="7">
    <location>
        <begin position="131"/>
        <end position="163"/>
    </location>
</feature>
<comment type="similarity">
    <text evidence="2">Belongs to the lipase maturation factor family.</text>
</comment>
<evidence type="ECO:0000259" key="8">
    <source>
        <dbReference type="Pfam" id="PF06762"/>
    </source>
</evidence>
<proteinExistence type="inferred from homology"/>
<dbReference type="RefSeq" id="XP_067804359.1">
    <property type="nucleotide sequence ID" value="XM_067945568.1"/>
</dbReference>
<feature type="transmembrane region" description="Helical" evidence="7">
    <location>
        <begin position="457"/>
        <end position="481"/>
    </location>
</feature>
<evidence type="ECO:0000313" key="11">
    <source>
        <dbReference type="Proteomes" id="UP001214638"/>
    </source>
</evidence>
<evidence type="ECO:0000313" key="10">
    <source>
        <dbReference type="EMBL" id="KAK2197517.1"/>
    </source>
</evidence>
<dbReference type="InterPro" id="IPR057434">
    <property type="entry name" value="LMF1/2_N"/>
</dbReference>